<keyword evidence="2" id="KW-1185">Reference proteome</keyword>
<reference evidence="1" key="1">
    <citation type="journal article" date="2014" name="Genome Announc.">
        <title>Draft Genome Sequences of Marine Flavobacterium Nonlabens Strains NR17, NR24, NR27, NR32, NR33, and Ara13.</title>
        <authorList>
            <person name="Nakanishi M."/>
            <person name="Meirelles P."/>
            <person name="Suzuki R."/>
            <person name="Takatani N."/>
            <person name="Mino S."/>
            <person name="Suda W."/>
            <person name="Oshima K."/>
            <person name="Hattori M."/>
            <person name="Ohkuma M."/>
            <person name="Hosokawa M."/>
            <person name="Miyashita K."/>
            <person name="Thompson F.L."/>
            <person name="Niwa A."/>
            <person name="Sawabe T."/>
            <person name="Sawabe T."/>
        </authorList>
    </citation>
    <scope>NUCLEOTIDE SEQUENCE [LARGE SCALE GENOMIC DNA]</scope>
    <source>
        <strain evidence="1">JCM 19294</strain>
    </source>
</reference>
<evidence type="ECO:0000313" key="1">
    <source>
        <dbReference type="EMBL" id="GAK96093.1"/>
    </source>
</evidence>
<dbReference type="Proteomes" id="UP000029221">
    <property type="component" value="Unassembled WGS sequence"/>
</dbReference>
<gene>
    <name evidence="1" type="ORF">JCM19294_2875</name>
</gene>
<organism evidence="1 2">
    <name type="scientific">Nonlabens tegetincola</name>
    <dbReference type="NCBI Taxonomy" id="323273"/>
    <lineage>
        <taxon>Bacteria</taxon>
        <taxon>Pseudomonadati</taxon>
        <taxon>Bacteroidota</taxon>
        <taxon>Flavobacteriia</taxon>
        <taxon>Flavobacteriales</taxon>
        <taxon>Flavobacteriaceae</taxon>
        <taxon>Nonlabens</taxon>
    </lineage>
</organism>
<dbReference type="AlphaFoldDB" id="A0A090Q2Y4"/>
<sequence length="40" mass="4753">MTATVVDMSYFCALTNSKYASDFSYCDQFFDEFIYSHRFT</sequence>
<comment type="caution">
    <text evidence="1">The sequence shown here is derived from an EMBL/GenBank/DDBJ whole genome shotgun (WGS) entry which is preliminary data.</text>
</comment>
<evidence type="ECO:0000313" key="2">
    <source>
        <dbReference type="Proteomes" id="UP000029221"/>
    </source>
</evidence>
<accession>A0A090Q2Y4</accession>
<protein>
    <submittedName>
        <fullName evidence="1">Uncharacterized protein</fullName>
    </submittedName>
</protein>
<name>A0A090Q2Y4_9FLAO</name>
<dbReference type="EMBL" id="BBML01000001">
    <property type="protein sequence ID" value="GAK96093.1"/>
    <property type="molecule type" value="Genomic_DNA"/>
</dbReference>
<proteinExistence type="predicted"/>